<protein>
    <recommendedName>
        <fullName evidence="3">KIF-binding protein</fullName>
    </recommendedName>
</protein>
<feature type="non-terminal residue" evidence="1">
    <location>
        <position position="1"/>
    </location>
</feature>
<proteinExistence type="predicted"/>
<reference evidence="1" key="1">
    <citation type="submission" date="2023-10" db="EMBL/GenBank/DDBJ databases">
        <authorList>
            <person name="Chen Y."/>
            <person name="Shah S."/>
            <person name="Dougan E. K."/>
            <person name="Thang M."/>
            <person name="Chan C."/>
        </authorList>
    </citation>
    <scope>NUCLEOTIDE SEQUENCE [LARGE SCALE GENOMIC DNA]</scope>
</reference>
<comment type="caution">
    <text evidence="1">The sequence shown here is derived from an EMBL/GenBank/DDBJ whole genome shotgun (WGS) entry which is preliminary data.</text>
</comment>
<dbReference type="Proteomes" id="UP001189429">
    <property type="component" value="Unassembled WGS sequence"/>
</dbReference>
<accession>A0ABN9WQJ1</accession>
<dbReference type="EMBL" id="CAUYUJ010019156">
    <property type="protein sequence ID" value="CAK0888973.1"/>
    <property type="molecule type" value="Genomic_DNA"/>
</dbReference>
<evidence type="ECO:0000313" key="2">
    <source>
        <dbReference type="Proteomes" id="UP001189429"/>
    </source>
</evidence>
<gene>
    <name evidence="1" type="ORF">PCOR1329_LOCUS69646</name>
</gene>
<keyword evidence="2" id="KW-1185">Reference proteome</keyword>
<organism evidence="1 2">
    <name type="scientific">Prorocentrum cordatum</name>
    <dbReference type="NCBI Taxonomy" id="2364126"/>
    <lineage>
        <taxon>Eukaryota</taxon>
        <taxon>Sar</taxon>
        <taxon>Alveolata</taxon>
        <taxon>Dinophyceae</taxon>
        <taxon>Prorocentrales</taxon>
        <taxon>Prorocentraceae</taxon>
        <taxon>Prorocentrum</taxon>
    </lineage>
</organism>
<evidence type="ECO:0008006" key="3">
    <source>
        <dbReference type="Google" id="ProtNLM"/>
    </source>
</evidence>
<evidence type="ECO:0000313" key="1">
    <source>
        <dbReference type="EMBL" id="CAK0888973.1"/>
    </source>
</evidence>
<sequence length="136" mass="14595">AVLDVLKKKCSLLYNEGEKTTLKKYQQAVKSGVVDLQFFATKALLFTYTCVQLGYSILPKAVARTAAKKAPAGAAASSGAIAPVQLEGEATMAQATLCMDKASFSAENQLHLASRMYSDMGNFYTQTMICRTLGPL</sequence>
<name>A0ABN9WQJ1_9DINO</name>